<organism evidence="2 3">
    <name type="scientific">Champsocephalus gunnari</name>
    <name type="common">Mackerel icefish</name>
    <dbReference type="NCBI Taxonomy" id="52237"/>
    <lineage>
        <taxon>Eukaryota</taxon>
        <taxon>Metazoa</taxon>
        <taxon>Chordata</taxon>
        <taxon>Craniata</taxon>
        <taxon>Vertebrata</taxon>
        <taxon>Euteleostomi</taxon>
        <taxon>Actinopterygii</taxon>
        <taxon>Neopterygii</taxon>
        <taxon>Teleostei</taxon>
        <taxon>Neoteleostei</taxon>
        <taxon>Acanthomorphata</taxon>
        <taxon>Eupercaria</taxon>
        <taxon>Perciformes</taxon>
        <taxon>Notothenioidei</taxon>
        <taxon>Channichthyidae</taxon>
        <taxon>Champsocephalus</taxon>
    </lineage>
</organism>
<dbReference type="GO" id="GO:0016589">
    <property type="term" value="C:NURF complex"/>
    <property type="evidence" value="ECO:0007669"/>
    <property type="project" value="InterPro"/>
</dbReference>
<evidence type="ECO:0000256" key="1">
    <source>
        <dbReference type="SAM" id="MobiDB-lite"/>
    </source>
</evidence>
<dbReference type="PANTHER" id="PTHR45975">
    <property type="entry name" value="NUCLEOSOME-REMODELING FACTOR SUBUNIT BPTF"/>
    <property type="match status" value="1"/>
</dbReference>
<gene>
    <name evidence="2" type="ORF">CgunFtcFv8_009032</name>
</gene>
<reference evidence="2 3" key="1">
    <citation type="journal article" date="2023" name="Mol. Biol. Evol.">
        <title>Genomics of Secondarily Temperate Adaptation in the Only Non-Antarctic Icefish.</title>
        <authorList>
            <person name="Rivera-Colon A.G."/>
            <person name="Rayamajhi N."/>
            <person name="Minhas B.F."/>
            <person name="Madrigal G."/>
            <person name="Bilyk K.T."/>
            <person name="Yoon V."/>
            <person name="Hune M."/>
            <person name="Gregory S."/>
            <person name="Cheng C.H.C."/>
            <person name="Catchen J.M."/>
        </authorList>
    </citation>
    <scope>NUCLEOTIDE SEQUENCE [LARGE SCALE GENOMIC DNA]</scope>
    <source>
        <tissue evidence="2">White muscle</tissue>
    </source>
</reference>
<evidence type="ECO:0000313" key="2">
    <source>
        <dbReference type="EMBL" id="KAK5914603.1"/>
    </source>
</evidence>
<dbReference type="EMBL" id="JAURVH010001527">
    <property type="protein sequence ID" value="KAK5914603.1"/>
    <property type="molecule type" value="Genomic_DNA"/>
</dbReference>
<comment type="caution">
    <text evidence="2">The sequence shown here is derived from an EMBL/GenBank/DDBJ whole genome shotgun (WGS) entry which is preliminary data.</text>
</comment>
<dbReference type="GO" id="GO:0006357">
    <property type="term" value="P:regulation of transcription by RNA polymerase II"/>
    <property type="evidence" value="ECO:0007669"/>
    <property type="project" value="InterPro"/>
</dbReference>
<keyword evidence="3" id="KW-1185">Reference proteome</keyword>
<proteinExistence type="predicted"/>
<dbReference type="AlphaFoldDB" id="A0AAN8HGL2"/>
<dbReference type="PANTHER" id="PTHR45975:SF2">
    <property type="entry name" value="NUCLEOSOME-REMODELING FACTOR SUBUNIT BPTF"/>
    <property type="match status" value="1"/>
</dbReference>
<dbReference type="GO" id="GO:0000978">
    <property type="term" value="F:RNA polymerase II cis-regulatory region sequence-specific DNA binding"/>
    <property type="evidence" value="ECO:0007669"/>
    <property type="project" value="TreeGrafter"/>
</dbReference>
<dbReference type="Proteomes" id="UP001331515">
    <property type="component" value="Unassembled WGS sequence"/>
</dbReference>
<feature type="compositionally biased region" description="Polar residues" evidence="1">
    <location>
        <begin position="82"/>
        <end position="96"/>
    </location>
</feature>
<name>A0AAN8HGL2_CHAGU</name>
<accession>A0AAN8HGL2</accession>
<protein>
    <submittedName>
        <fullName evidence="2">Uncharacterized protein</fullName>
    </submittedName>
</protein>
<sequence>MAQLLQLTQGAQGGNPGLTVVIQGQGQTQGQLQILPQGVTVVPSPGQQLMQAAMPNGQVQRFLFTPVTPIILPLLTHYHPSNAASKPNQSPRTSPNHPLVPDTNKNGRSSSCPDTNAEFGSHAEQNGVSDIPHPLPSPTLFPPQQ</sequence>
<dbReference type="InterPro" id="IPR038028">
    <property type="entry name" value="BPTF"/>
</dbReference>
<feature type="compositionally biased region" description="Pro residues" evidence="1">
    <location>
        <begin position="133"/>
        <end position="145"/>
    </location>
</feature>
<feature type="compositionally biased region" description="Polar residues" evidence="1">
    <location>
        <begin position="103"/>
        <end position="114"/>
    </location>
</feature>
<evidence type="ECO:0000313" key="3">
    <source>
        <dbReference type="Proteomes" id="UP001331515"/>
    </source>
</evidence>
<feature type="region of interest" description="Disordered" evidence="1">
    <location>
        <begin position="79"/>
        <end position="145"/>
    </location>
</feature>